<dbReference type="InterPro" id="IPR041657">
    <property type="entry name" value="HTH_17"/>
</dbReference>
<protein>
    <submittedName>
        <fullName evidence="2">Helix-turn-helix domain-containing protein</fullName>
    </submittedName>
</protein>
<dbReference type="AlphaFoldDB" id="A0A9X8MHT8"/>
<sequence length="76" mass="7992">MTGETLLKRAEVLKCLGISAKTLRAIIRSGDLAAPVTLPGGGRRYLQSSVDAFLKGLLEQHVLESGLAEADQADGN</sequence>
<dbReference type="Pfam" id="PF12728">
    <property type="entry name" value="HTH_17"/>
    <property type="match status" value="1"/>
</dbReference>
<dbReference type="RefSeq" id="WP_074830487.1">
    <property type="nucleotide sequence ID" value="NZ_FOEV01000028.1"/>
</dbReference>
<evidence type="ECO:0000313" key="3">
    <source>
        <dbReference type="Proteomes" id="UP000183210"/>
    </source>
</evidence>
<gene>
    <name evidence="2" type="ORF">SAMN05216409_12814</name>
</gene>
<evidence type="ECO:0000313" key="2">
    <source>
        <dbReference type="EMBL" id="SER49200.1"/>
    </source>
</evidence>
<accession>A0A9X8MHT8</accession>
<comment type="caution">
    <text evidence="2">The sequence shown here is derived from an EMBL/GenBank/DDBJ whole genome shotgun (WGS) entry which is preliminary data.</text>
</comment>
<dbReference type="SUPFAM" id="SSF46955">
    <property type="entry name" value="Putative DNA-binding domain"/>
    <property type="match status" value="1"/>
</dbReference>
<reference evidence="2 3" key="1">
    <citation type="submission" date="2016-10" db="EMBL/GenBank/DDBJ databases">
        <authorList>
            <person name="Varghese N."/>
            <person name="Submissions S."/>
        </authorList>
    </citation>
    <scope>NUCLEOTIDE SEQUENCE [LARGE SCALE GENOMIC DNA]</scope>
    <source>
        <strain evidence="2 3">LMG 21974</strain>
    </source>
</reference>
<evidence type="ECO:0000259" key="1">
    <source>
        <dbReference type="Pfam" id="PF12728"/>
    </source>
</evidence>
<dbReference type="Proteomes" id="UP000183210">
    <property type="component" value="Unassembled WGS sequence"/>
</dbReference>
<dbReference type="Gene3D" id="1.10.1660.10">
    <property type="match status" value="1"/>
</dbReference>
<name>A0A9X8MHT8_9PSED</name>
<dbReference type="EMBL" id="FOEV01000028">
    <property type="protein sequence ID" value="SER49200.1"/>
    <property type="molecule type" value="Genomic_DNA"/>
</dbReference>
<feature type="domain" description="Helix-turn-helix" evidence="1">
    <location>
        <begin position="7"/>
        <end position="55"/>
    </location>
</feature>
<organism evidence="2 3">
    <name type="scientific">Pseudomonas lutea</name>
    <dbReference type="NCBI Taxonomy" id="243924"/>
    <lineage>
        <taxon>Bacteria</taxon>
        <taxon>Pseudomonadati</taxon>
        <taxon>Pseudomonadota</taxon>
        <taxon>Gammaproteobacteria</taxon>
        <taxon>Pseudomonadales</taxon>
        <taxon>Pseudomonadaceae</taxon>
        <taxon>Pseudomonas</taxon>
    </lineage>
</organism>
<proteinExistence type="predicted"/>
<dbReference type="InterPro" id="IPR009061">
    <property type="entry name" value="DNA-bd_dom_put_sf"/>
</dbReference>
<dbReference type="GeneID" id="300269774"/>